<evidence type="ECO:0000256" key="2">
    <source>
        <dbReference type="ARBA" id="ARBA00022692"/>
    </source>
</evidence>
<evidence type="ECO:0000256" key="4">
    <source>
        <dbReference type="ARBA" id="ARBA00023136"/>
    </source>
</evidence>
<dbReference type="Proteomes" id="UP001589854">
    <property type="component" value="Unassembled WGS sequence"/>
</dbReference>
<feature type="transmembrane region" description="Helical" evidence="6">
    <location>
        <begin position="28"/>
        <end position="49"/>
    </location>
</feature>
<evidence type="ECO:0000256" key="5">
    <source>
        <dbReference type="ARBA" id="ARBA00049660"/>
    </source>
</evidence>
<name>A0ABV6GLY0_9BACI</name>
<dbReference type="Gene3D" id="1.20.1080.10">
    <property type="entry name" value="Glycerol uptake facilitator protein"/>
    <property type="match status" value="1"/>
</dbReference>
<dbReference type="PANTHER" id="PTHR30520">
    <property type="entry name" value="FORMATE TRANSPORTER-RELATED"/>
    <property type="match status" value="1"/>
</dbReference>
<sequence>MAYIKPEQVLESMIQTGTRKSNQSIKHLLLGGGLSGALLAFATTLAFTATTQTNLGIIGALVFPVGFVIIVLLGLDLVTGNFALIPVAVLGKKTSFWKMIVNFFWVTIGHLLGCLFYAVLYYIAVTDMGNTPIDKNAVVQLIIKTAETKTIGYEKFGIDGQITVFVKAMLCNWMVTLGAVMAMTSKSTGGKIVAMWLPIFTFFAQGFEHAVVNLFVIPSGIMFGANISITEWWLWNQFPVLLGNLTGGFLFTGLILFLIYKNDNDFVKKNTAVFKKDYAKEA</sequence>
<comment type="similarity">
    <text evidence="5">Belongs to the FNT transporter (TC 1.A.16) family.</text>
</comment>
<keyword evidence="2 6" id="KW-0812">Transmembrane</keyword>
<keyword evidence="4 6" id="KW-0472">Membrane</keyword>
<dbReference type="EMBL" id="JBHLVO010000043">
    <property type="protein sequence ID" value="MFC0274703.1"/>
    <property type="molecule type" value="Genomic_DNA"/>
</dbReference>
<gene>
    <name evidence="7" type="ORF">ACFFIX_25585</name>
</gene>
<evidence type="ECO:0000256" key="1">
    <source>
        <dbReference type="ARBA" id="ARBA00004141"/>
    </source>
</evidence>
<accession>A0ABV6GLY0</accession>
<feature type="transmembrane region" description="Helical" evidence="6">
    <location>
        <begin position="162"/>
        <end position="183"/>
    </location>
</feature>
<keyword evidence="8" id="KW-1185">Reference proteome</keyword>
<comment type="subcellular location">
    <subcellularLocation>
        <location evidence="1">Membrane</location>
        <topology evidence="1">Multi-pass membrane protein</topology>
    </subcellularLocation>
</comment>
<evidence type="ECO:0000256" key="3">
    <source>
        <dbReference type="ARBA" id="ARBA00022989"/>
    </source>
</evidence>
<feature type="transmembrane region" description="Helical" evidence="6">
    <location>
        <begin position="99"/>
        <end position="124"/>
    </location>
</feature>
<dbReference type="RefSeq" id="WP_378939218.1">
    <property type="nucleotide sequence ID" value="NZ_JBHLVO010000043.1"/>
</dbReference>
<organism evidence="7 8">
    <name type="scientific">Metabacillus herbersteinensis</name>
    <dbReference type="NCBI Taxonomy" id="283816"/>
    <lineage>
        <taxon>Bacteria</taxon>
        <taxon>Bacillati</taxon>
        <taxon>Bacillota</taxon>
        <taxon>Bacilli</taxon>
        <taxon>Bacillales</taxon>
        <taxon>Bacillaceae</taxon>
        <taxon>Metabacillus</taxon>
    </lineage>
</organism>
<proteinExistence type="inferred from homology"/>
<feature type="transmembrane region" description="Helical" evidence="6">
    <location>
        <begin position="195"/>
        <end position="217"/>
    </location>
</feature>
<evidence type="ECO:0000256" key="6">
    <source>
        <dbReference type="SAM" id="Phobius"/>
    </source>
</evidence>
<comment type="caution">
    <text evidence="7">The sequence shown here is derived from an EMBL/GenBank/DDBJ whole genome shotgun (WGS) entry which is preliminary data.</text>
</comment>
<protein>
    <submittedName>
        <fullName evidence="7">Formate/nitrite transporter family protein</fullName>
    </submittedName>
</protein>
<dbReference type="InterPro" id="IPR023271">
    <property type="entry name" value="Aquaporin-like"/>
</dbReference>
<feature type="transmembrane region" description="Helical" evidence="6">
    <location>
        <begin position="237"/>
        <end position="260"/>
    </location>
</feature>
<feature type="transmembrane region" description="Helical" evidence="6">
    <location>
        <begin position="55"/>
        <end position="78"/>
    </location>
</feature>
<dbReference type="PANTHER" id="PTHR30520:SF6">
    <property type="entry name" value="FORMATE_NITRATE FAMILY TRANSPORTER (EUROFUNG)"/>
    <property type="match status" value="1"/>
</dbReference>
<evidence type="ECO:0000313" key="8">
    <source>
        <dbReference type="Proteomes" id="UP001589854"/>
    </source>
</evidence>
<keyword evidence="3 6" id="KW-1133">Transmembrane helix</keyword>
<reference evidence="7 8" key="1">
    <citation type="submission" date="2024-09" db="EMBL/GenBank/DDBJ databases">
        <authorList>
            <person name="Sun Q."/>
            <person name="Mori K."/>
        </authorList>
    </citation>
    <scope>NUCLEOTIDE SEQUENCE [LARGE SCALE GENOMIC DNA]</scope>
    <source>
        <strain evidence="7 8">CCM 7228</strain>
    </source>
</reference>
<dbReference type="InterPro" id="IPR000292">
    <property type="entry name" value="For/NO2_transpt"/>
</dbReference>
<dbReference type="Pfam" id="PF01226">
    <property type="entry name" value="Form_Nir_trans"/>
    <property type="match status" value="1"/>
</dbReference>
<evidence type="ECO:0000313" key="7">
    <source>
        <dbReference type="EMBL" id="MFC0274703.1"/>
    </source>
</evidence>